<evidence type="ECO:0000313" key="1">
    <source>
        <dbReference type="EMBL" id="BBD78711.1"/>
    </source>
</evidence>
<gene>
    <name evidence="1" type="ORF">ALSL_0032</name>
</gene>
<evidence type="ECO:0000313" key="2">
    <source>
        <dbReference type="Proteomes" id="UP000270530"/>
    </source>
</evidence>
<accession>A0A2Z6E1W5</accession>
<dbReference type="InterPro" id="IPR005247">
    <property type="entry name" value="YbhB_YbcL/LppC-like"/>
</dbReference>
<dbReference type="RefSeq" id="WP_126535516.1">
    <property type="nucleotide sequence ID" value="NZ_AP018560.1"/>
</dbReference>
<dbReference type="EMBL" id="AP018560">
    <property type="protein sequence ID" value="BBD78711.1"/>
    <property type="molecule type" value="Genomic_DNA"/>
</dbReference>
<dbReference type="PANTHER" id="PTHR30289:SF1">
    <property type="entry name" value="PEBP (PHOSPHATIDYLETHANOLAMINE-BINDING PROTEIN) FAMILY PROTEIN"/>
    <property type="match status" value="1"/>
</dbReference>
<dbReference type="KEGG" id="rbd:ALSL_0032"/>
<organism evidence="1 2">
    <name type="scientific">Aerosticca soli</name>
    <dbReference type="NCBI Taxonomy" id="2010829"/>
    <lineage>
        <taxon>Bacteria</taxon>
        <taxon>Pseudomonadati</taxon>
        <taxon>Pseudomonadota</taxon>
        <taxon>Gammaproteobacteria</taxon>
        <taxon>Lysobacterales</taxon>
        <taxon>Rhodanobacteraceae</taxon>
        <taxon>Aerosticca</taxon>
    </lineage>
</organism>
<keyword evidence="2" id="KW-1185">Reference proteome</keyword>
<protein>
    <submittedName>
        <fullName evidence="1">Phospholipid-binding protein</fullName>
    </submittedName>
</protein>
<reference evidence="2" key="1">
    <citation type="submission" date="2018-04" db="EMBL/GenBank/DDBJ databases">
        <authorList>
            <person name="Watanabe M."/>
            <person name="Kojima H."/>
        </authorList>
    </citation>
    <scope>NUCLEOTIDE SEQUENCE [LARGE SCALE GENOMIC DNA]</scope>
    <source>
        <strain evidence="2">Dysh456</strain>
    </source>
</reference>
<dbReference type="Pfam" id="PF01161">
    <property type="entry name" value="PBP"/>
    <property type="match status" value="1"/>
</dbReference>
<dbReference type="InterPro" id="IPR036610">
    <property type="entry name" value="PEBP-like_sf"/>
</dbReference>
<dbReference type="SUPFAM" id="SSF49777">
    <property type="entry name" value="PEBP-like"/>
    <property type="match status" value="1"/>
</dbReference>
<dbReference type="CDD" id="cd00865">
    <property type="entry name" value="PEBP_bact_arch"/>
    <property type="match status" value="1"/>
</dbReference>
<dbReference type="Gene3D" id="3.90.280.10">
    <property type="entry name" value="PEBP-like"/>
    <property type="match status" value="1"/>
</dbReference>
<dbReference type="AlphaFoldDB" id="A0A2Z6E1W5"/>
<dbReference type="PANTHER" id="PTHR30289">
    <property type="entry name" value="UNCHARACTERIZED PROTEIN YBCL-RELATED"/>
    <property type="match status" value="1"/>
</dbReference>
<reference evidence="2" key="2">
    <citation type="submission" date="2018-06" db="EMBL/GenBank/DDBJ databases">
        <title>Genome sequence of Rhodanobacteraceae bacterium strain Dysh456.</title>
        <authorList>
            <person name="Fukui M."/>
        </authorList>
    </citation>
    <scope>NUCLEOTIDE SEQUENCE [LARGE SCALE GENOMIC DNA]</scope>
    <source>
        <strain evidence="2">Dysh456</strain>
    </source>
</reference>
<name>A0A2Z6E1W5_9GAMM</name>
<sequence length="210" mass="22589">MYLRSESFANGQPIPSRFAFARIGQPVELAENLNPHLAWGEAPAGTRSFVITCIDPDAPSRRDDANQPGKTLPADLPRTEFVHWLLANVPPDCTQLAAGSCSAGVVPHGKRQPPGPPGSVQGRNHYSDWFAGDPDMTGDYLGYDGPCPPWNDSRVHHYHFELHALDVARLALEAGFTLDDLRRAMAGHVLASAAWVGTYTLNPALAGTGG</sequence>
<proteinExistence type="predicted"/>
<dbReference type="Proteomes" id="UP000270530">
    <property type="component" value="Chromosome"/>
</dbReference>
<dbReference type="InterPro" id="IPR008914">
    <property type="entry name" value="PEBP"/>
</dbReference>
<dbReference type="NCBIfam" id="TIGR00481">
    <property type="entry name" value="YbhB/YbcL family Raf kinase inhibitor-like protein"/>
    <property type="match status" value="1"/>
</dbReference>
<dbReference type="OrthoDB" id="9797506at2"/>